<proteinExistence type="predicted"/>
<evidence type="ECO:0000313" key="2">
    <source>
        <dbReference type="Proteomes" id="UP000054538"/>
    </source>
</evidence>
<accession>A0A0D0D3H3</accession>
<evidence type="ECO:0000313" key="1">
    <source>
        <dbReference type="EMBL" id="KIK91007.1"/>
    </source>
</evidence>
<organism evidence="1 2">
    <name type="scientific">Paxillus rubicundulus Ve08.2h10</name>
    <dbReference type="NCBI Taxonomy" id="930991"/>
    <lineage>
        <taxon>Eukaryota</taxon>
        <taxon>Fungi</taxon>
        <taxon>Dikarya</taxon>
        <taxon>Basidiomycota</taxon>
        <taxon>Agaricomycotina</taxon>
        <taxon>Agaricomycetes</taxon>
        <taxon>Agaricomycetidae</taxon>
        <taxon>Boletales</taxon>
        <taxon>Paxilineae</taxon>
        <taxon>Paxillaceae</taxon>
        <taxon>Paxillus</taxon>
    </lineage>
</organism>
<dbReference type="Proteomes" id="UP000054538">
    <property type="component" value="Unassembled WGS sequence"/>
</dbReference>
<name>A0A0D0D3H3_9AGAM</name>
<dbReference type="InParanoid" id="A0A0D0D3H3"/>
<reference evidence="1 2" key="1">
    <citation type="submission" date="2014-04" db="EMBL/GenBank/DDBJ databases">
        <authorList>
            <consortium name="DOE Joint Genome Institute"/>
            <person name="Kuo A."/>
            <person name="Kohler A."/>
            <person name="Jargeat P."/>
            <person name="Nagy L.G."/>
            <person name="Floudas D."/>
            <person name="Copeland A."/>
            <person name="Barry K.W."/>
            <person name="Cichocki N."/>
            <person name="Veneault-Fourrey C."/>
            <person name="LaButti K."/>
            <person name="Lindquist E.A."/>
            <person name="Lipzen A."/>
            <person name="Lundell T."/>
            <person name="Morin E."/>
            <person name="Murat C."/>
            <person name="Sun H."/>
            <person name="Tunlid A."/>
            <person name="Henrissat B."/>
            <person name="Grigoriev I.V."/>
            <person name="Hibbett D.S."/>
            <person name="Martin F."/>
            <person name="Nordberg H.P."/>
            <person name="Cantor M.N."/>
            <person name="Hua S.X."/>
        </authorList>
    </citation>
    <scope>NUCLEOTIDE SEQUENCE [LARGE SCALE GENOMIC DNA]</scope>
    <source>
        <strain evidence="1 2">Ve08.2h10</strain>
    </source>
</reference>
<protein>
    <submittedName>
        <fullName evidence="1">Uncharacterized protein</fullName>
    </submittedName>
</protein>
<dbReference type="HOGENOM" id="CLU_1355023_0_0_1"/>
<dbReference type="AlphaFoldDB" id="A0A0D0D3H3"/>
<dbReference type="OrthoDB" id="2676889at2759"/>
<dbReference type="EMBL" id="KN825440">
    <property type="protein sequence ID" value="KIK91007.1"/>
    <property type="molecule type" value="Genomic_DNA"/>
</dbReference>
<gene>
    <name evidence="1" type="ORF">PAXRUDRAFT_27194</name>
</gene>
<keyword evidence="2" id="KW-1185">Reference proteome</keyword>
<sequence length="202" mass="22417">MPSQTQLQTYWAAAPYSTSTLSHTGSQTSQGARNYCTGSQVSHTTYSNIPEGNEESTSLPGTKVHAWQGTHGQGGQSMRKLNGNMQEILLYVHAAMLNKMLLNLGWCKGEAVATLGKSHKDSTCTKPMASMIERELITVRGRLIEAAKKFTWKFLQSNNPHKDPLEAYLEWVQAHFKMILNTSDATNFFLHEHDGKASPVPH</sequence>
<reference evidence="2" key="2">
    <citation type="submission" date="2015-01" db="EMBL/GenBank/DDBJ databases">
        <title>Evolutionary Origins and Diversification of the Mycorrhizal Mutualists.</title>
        <authorList>
            <consortium name="DOE Joint Genome Institute"/>
            <consortium name="Mycorrhizal Genomics Consortium"/>
            <person name="Kohler A."/>
            <person name="Kuo A."/>
            <person name="Nagy L.G."/>
            <person name="Floudas D."/>
            <person name="Copeland A."/>
            <person name="Barry K.W."/>
            <person name="Cichocki N."/>
            <person name="Veneault-Fourrey C."/>
            <person name="LaButti K."/>
            <person name="Lindquist E.A."/>
            <person name="Lipzen A."/>
            <person name="Lundell T."/>
            <person name="Morin E."/>
            <person name="Murat C."/>
            <person name="Riley R."/>
            <person name="Ohm R."/>
            <person name="Sun H."/>
            <person name="Tunlid A."/>
            <person name="Henrissat B."/>
            <person name="Grigoriev I.V."/>
            <person name="Hibbett D.S."/>
            <person name="Martin F."/>
        </authorList>
    </citation>
    <scope>NUCLEOTIDE SEQUENCE [LARGE SCALE GENOMIC DNA]</scope>
    <source>
        <strain evidence="2">Ve08.2h10</strain>
    </source>
</reference>